<reference evidence="1" key="1">
    <citation type="submission" date="2024-04" db="UniProtKB">
        <authorList>
            <consortium name="EnsemblMetazoa"/>
        </authorList>
    </citation>
    <scope>IDENTIFICATION</scope>
    <source>
        <strain evidence="1">EBRO</strain>
    </source>
</reference>
<accession>A0AAG5DLK3</accession>
<dbReference type="Proteomes" id="UP000075880">
    <property type="component" value="Unassembled WGS sequence"/>
</dbReference>
<keyword evidence="2" id="KW-1185">Reference proteome</keyword>
<evidence type="ECO:0000313" key="1">
    <source>
        <dbReference type="EnsemblMetazoa" id="ENSAATROPP012202"/>
    </source>
</evidence>
<evidence type="ECO:0000313" key="2">
    <source>
        <dbReference type="Proteomes" id="UP000075880"/>
    </source>
</evidence>
<proteinExistence type="predicted"/>
<protein>
    <submittedName>
        <fullName evidence="1">Uncharacterized protein</fullName>
    </submittedName>
</protein>
<sequence length="131" mass="14087">MPSGCCPEQGRIGGGSATGSESAIAVDCELALSFRWRIHRAVCISNDGETGGPYVHVRARKLVPYVVPVHRQLRGTEHLEAGVHRRQVHVGRLLREAGDGVYDAGSAAQDVPPHSIGAGLRPEHCVRHRTV</sequence>
<organism evidence="1 2">
    <name type="scientific">Anopheles atroparvus</name>
    <name type="common">European mosquito</name>
    <dbReference type="NCBI Taxonomy" id="41427"/>
    <lineage>
        <taxon>Eukaryota</taxon>
        <taxon>Metazoa</taxon>
        <taxon>Ecdysozoa</taxon>
        <taxon>Arthropoda</taxon>
        <taxon>Hexapoda</taxon>
        <taxon>Insecta</taxon>
        <taxon>Pterygota</taxon>
        <taxon>Neoptera</taxon>
        <taxon>Endopterygota</taxon>
        <taxon>Diptera</taxon>
        <taxon>Nematocera</taxon>
        <taxon>Culicoidea</taxon>
        <taxon>Culicidae</taxon>
        <taxon>Anophelinae</taxon>
        <taxon>Anopheles</taxon>
    </lineage>
</organism>
<dbReference type="EnsemblMetazoa" id="ENSAATROPT013414">
    <property type="protein sequence ID" value="ENSAATROPP012202"/>
    <property type="gene ID" value="ENSAATROPG010897"/>
</dbReference>
<dbReference type="AlphaFoldDB" id="A0AAG5DLK3"/>
<name>A0AAG5DLK3_ANOAO</name>